<comment type="caution">
    <text evidence="2">The sequence shown here is derived from an EMBL/GenBank/DDBJ whole genome shotgun (WGS) entry which is preliminary data.</text>
</comment>
<name>A0A149QS74_9PROT</name>
<reference evidence="2 3" key="1">
    <citation type="submission" date="2015-06" db="EMBL/GenBank/DDBJ databases">
        <title>Improved classification and identification of acetic acid bacteria using matrix-assisted laser desorption/ionization time-of-flight mass spectrometry; Gluconobacter nephelii and Gluconobacter uchimurae are later heterotypic synonyms of Gluconobacter japonicus and Gluconobacter oxydans, respectively.</title>
        <authorList>
            <person name="Li L."/>
            <person name="Cleenwerck I."/>
            <person name="De Vuyst L."/>
            <person name="Vandamme P."/>
        </authorList>
    </citation>
    <scope>NUCLEOTIDE SEQUENCE [LARGE SCALE GENOMIC DNA]</scope>
    <source>
        <strain evidence="2 3">LMG 1764</strain>
    </source>
</reference>
<dbReference type="Proteomes" id="UP000075573">
    <property type="component" value="Unassembled WGS sequence"/>
</dbReference>
<evidence type="ECO:0000313" key="3">
    <source>
        <dbReference type="Proteomes" id="UP000075573"/>
    </source>
</evidence>
<feature type="region of interest" description="Disordered" evidence="1">
    <location>
        <begin position="1"/>
        <end position="24"/>
    </location>
</feature>
<protein>
    <submittedName>
        <fullName evidence="2">Uncharacterized protein</fullName>
    </submittedName>
</protein>
<evidence type="ECO:0000256" key="1">
    <source>
        <dbReference type="SAM" id="MobiDB-lite"/>
    </source>
</evidence>
<sequence length="76" mass="8072">MNYMNAVKRQQVARASEGRTGGGRGCLSGLVHNVHDVIVRESGLHGHDNLVGGPFIRDAGDILVPDGLPEQVSRPS</sequence>
<proteinExistence type="predicted"/>
<accession>A0A149QS74</accession>
<dbReference type="AlphaFoldDB" id="A0A149QS74"/>
<evidence type="ECO:0000313" key="2">
    <source>
        <dbReference type="EMBL" id="KXV00111.1"/>
    </source>
</evidence>
<dbReference type="EMBL" id="LHZB01000118">
    <property type="protein sequence ID" value="KXV00111.1"/>
    <property type="molecule type" value="Genomic_DNA"/>
</dbReference>
<gene>
    <name evidence="2" type="ORF">AD929_12895</name>
</gene>
<dbReference type="PATRIC" id="fig|442.7.peg.3401"/>
<organism evidence="2 3">
    <name type="scientific">Gluconobacter potus</name>
    <dbReference type="NCBI Taxonomy" id="2724927"/>
    <lineage>
        <taxon>Bacteria</taxon>
        <taxon>Pseudomonadati</taxon>
        <taxon>Pseudomonadota</taxon>
        <taxon>Alphaproteobacteria</taxon>
        <taxon>Acetobacterales</taxon>
        <taxon>Acetobacteraceae</taxon>
        <taxon>Gluconobacter</taxon>
    </lineage>
</organism>